<protein>
    <recommendedName>
        <fullName evidence="4">NfeD-like C-terminal domain-containing protein</fullName>
    </recommendedName>
</protein>
<dbReference type="Gene3D" id="2.40.50.140">
    <property type="entry name" value="Nucleic acid-binding proteins"/>
    <property type="match status" value="1"/>
</dbReference>
<evidence type="ECO:0008006" key="4">
    <source>
        <dbReference type="Google" id="ProtNLM"/>
    </source>
</evidence>
<organism evidence="2 3">
    <name type="scientific">Vibrio quintilis</name>
    <dbReference type="NCBI Taxonomy" id="1117707"/>
    <lineage>
        <taxon>Bacteria</taxon>
        <taxon>Pseudomonadati</taxon>
        <taxon>Pseudomonadota</taxon>
        <taxon>Gammaproteobacteria</taxon>
        <taxon>Vibrionales</taxon>
        <taxon>Vibrionaceae</taxon>
        <taxon>Vibrio</taxon>
    </lineage>
</organism>
<keyword evidence="3" id="KW-1185">Reference proteome</keyword>
<dbReference type="Proteomes" id="UP000184600">
    <property type="component" value="Unassembled WGS sequence"/>
</dbReference>
<feature type="transmembrane region" description="Helical" evidence="1">
    <location>
        <begin position="37"/>
        <end position="56"/>
    </location>
</feature>
<dbReference type="RefSeq" id="WP_073579477.1">
    <property type="nucleotide sequence ID" value="NZ_AP024898.1"/>
</dbReference>
<dbReference type="InterPro" id="IPR012340">
    <property type="entry name" value="NA-bd_OB-fold"/>
</dbReference>
<feature type="transmembrane region" description="Helical" evidence="1">
    <location>
        <begin position="68"/>
        <end position="86"/>
    </location>
</feature>
<evidence type="ECO:0000256" key="1">
    <source>
        <dbReference type="SAM" id="Phobius"/>
    </source>
</evidence>
<proteinExistence type="predicted"/>
<dbReference type="STRING" id="1117707.VQ7734_00280"/>
<gene>
    <name evidence="2" type="ORF">VQ7734_00280</name>
</gene>
<dbReference type="AlphaFoldDB" id="A0A1M7YPY3"/>
<dbReference type="EMBL" id="FRFG01000005">
    <property type="protein sequence ID" value="SHO54566.1"/>
    <property type="molecule type" value="Genomic_DNA"/>
</dbReference>
<feature type="transmembrane region" description="Helical" evidence="1">
    <location>
        <begin position="6"/>
        <end position="25"/>
    </location>
</feature>
<dbReference type="OrthoDB" id="9825688at2"/>
<keyword evidence="1" id="KW-0472">Membrane</keyword>
<sequence>MLDIIFWIAIASTFIFVIKLLLMLFGVDLSFDFGDDFLVNAVLALAMTFSWSFLALSQDGGGVTLGVYLKSLGISVSMSTVFLYLMKRARNMETGVITELSVEAGHPAEIYSRVPDKSSAGYGKVKTTIQGKTYYLKAVSESREFKYGETVHISRITNEVAHIDII</sequence>
<accession>A0A1M7YPY3</accession>
<reference evidence="3" key="1">
    <citation type="submission" date="2016-12" db="EMBL/GenBank/DDBJ databases">
        <authorList>
            <person name="Rodrigo-Torres L."/>
            <person name="Arahal R.D."/>
            <person name="Lucena T."/>
        </authorList>
    </citation>
    <scope>NUCLEOTIDE SEQUENCE [LARGE SCALE GENOMIC DNA]</scope>
</reference>
<name>A0A1M7YPY3_9VIBR</name>
<evidence type="ECO:0000313" key="3">
    <source>
        <dbReference type="Proteomes" id="UP000184600"/>
    </source>
</evidence>
<keyword evidence="1" id="KW-0812">Transmembrane</keyword>
<keyword evidence="1" id="KW-1133">Transmembrane helix</keyword>
<evidence type="ECO:0000313" key="2">
    <source>
        <dbReference type="EMBL" id="SHO54566.1"/>
    </source>
</evidence>